<feature type="region of interest" description="Disordered" evidence="1">
    <location>
        <begin position="390"/>
        <end position="523"/>
    </location>
</feature>
<dbReference type="AlphaFoldDB" id="A0A2X0PBW5"/>
<keyword evidence="3" id="KW-1185">Reference proteome</keyword>
<organism evidence="2 3">
    <name type="scientific">Microbotryum silenes-dioicae</name>
    <dbReference type="NCBI Taxonomy" id="796604"/>
    <lineage>
        <taxon>Eukaryota</taxon>
        <taxon>Fungi</taxon>
        <taxon>Dikarya</taxon>
        <taxon>Basidiomycota</taxon>
        <taxon>Pucciniomycotina</taxon>
        <taxon>Microbotryomycetes</taxon>
        <taxon>Microbotryales</taxon>
        <taxon>Microbotryaceae</taxon>
        <taxon>Microbotryum</taxon>
    </lineage>
</organism>
<gene>
    <name evidence="2" type="primary">BQ5605_C031g10906</name>
    <name evidence="2" type="ORF">BQ5605_C031G10906</name>
</gene>
<reference evidence="2 3" key="1">
    <citation type="submission" date="2016-11" db="EMBL/GenBank/DDBJ databases">
        <authorList>
            <person name="Jaros S."/>
            <person name="Januszkiewicz K."/>
            <person name="Wedrychowicz H."/>
        </authorList>
    </citation>
    <scope>NUCLEOTIDE SEQUENCE [LARGE SCALE GENOMIC DNA]</scope>
</reference>
<dbReference type="Proteomes" id="UP000249464">
    <property type="component" value="Unassembled WGS sequence"/>
</dbReference>
<protein>
    <submittedName>
        <fullName evidence="2">BQ5605_C031g10906 protein</fullName>
    </submittedName>
</protein>
<feature type="compositionally biased region" description="Low complexity" evidence="1">
    <location>
        <begin position="137"/>
        <end position="149"/>
    </location>
</feature>
<feature type="compositionally biased region" description="Polar residues" evidence="1">
    <location>
        <begin position="457"/>
        <end position="473"/>
    </location>
</feature>
<feature type="region of interest" description="Disordered" evidence="1">
    <location>
        <begin position="862"/>
        <end position="892"/>
    </location>
</feature>
<feature type="region of interest" description="Disordered" evidence="1">
    <location>
        <begin position="609"/>
        <end position="631"/>
    </location>
</feature>
<feature type="compositionally biased region" description="Polar residues" evidence="1">
    <location>
        <begin position="398"/>
        <end position="408"/>
    </location>
</feature>
<feature type="compositionally biased region" description="Low complexity" evidence="1">
    <location>
        <begin position="50"/>
        <end position="62"/>
    </location>
</feature>
<feature type="compositionally biased region" description="Polar residues" evidence="1">
    <location>
        <begin position="427"/>
        <end position="440"/>
    </location>
</feature>
<evidence type="ECO:0000256" key="1">
    <source>
        <dbReference type="SAM" id="MobiDB-lite"/>
    </source>
</evidence>
<feature type="compositionally biased region" description="Low complexity" evidence="1">
    <location>
        <begin position="488"/>
        <end position="510"/>
    </location>
</feature>
<feature type="region of interest" description="Disordered" evidence="1">
    <location>
        <begin position="944"/>
        <end position="1003"/>
    </location>
</feature>
<accession>A0A2X0PBW5</accession>
<proteinExistence type="predicted"/>
<evidence type="ECO:0000313" key="2">
    <source>
        <dbReference type="EMBL" id="SGZ05983.1"/>
    </source>
</evidence>
<feature type="region of interest" description="Disordered" evidence="1">
    <location>
        <begin position="29"/>
        <end position="91"/>
    </location>
</feature>
<feature type="compositionally biased region" description="Polar residues" evidence="1">
    <location>
        <begin position="74"/>
        <end position="91"/>
    </location>
</feature>
<name>A0A2X0PBW5_9BASI</name>
<feature type="region of interest" description="Disordered" evidence="1">
    <location>
        <begin position="137"/>
        <end position="210"/>
    </location>
</feature>
<sequence length="1087" mass="116529">MLQDCSSKLLSMPPIGATIGHTTRRAFAADDTGSCRTTTQCDHELDSQLSPTRSRSPTASARARAHDIHLPLRDSSSSTTTMLPSRSASTGSNDLVELVRRLLRVPRSDAATQDEAHPLAVVLLLLECRLVQALAPCSQSTQSTEATTSHKLAIPVRDGTPDDGTNGEAANIVPSTQDTSQGPPPTAEARTVPLPRSTAPTAAVGAHSRADARAIQPDGHDTDRAPRPGWAQRTSYMNEVYMRRVQENDAWASPLYVPRHVAPSLVSAMSETGYNVRAQRLWQNSIDELEAYIITHFGFTCPSNALTATIPSTTDWVSDISALVAARRRSSLSLANPTSDVLCRLLSSSLAQLVSPECFGVSDGGARYAISEQDDQAIRRYFSGSTPGGIARSKPVSCATSYSPPADQTSRKVSQEKVSLAHYLPPGSSTTITPPRSTATGKKPRPMSVGSYGAESYTRSPSMMTSDSVQSSPFGHVRHNSRPSDTDSVLSNAPLLAAPSSPVAAASSPSQPKRSFSPKPRPLPVFIEDTAQDNLPSPAVPPFSSLIKASASHKAGSDPSSPSAVVASRTSCTLSPDERRHFIRQAKKLEHLLGKPVKESQAKEIVQAGTRNGATSLEGGNPDGRPSIQRKRSYSHPLVPTNVHQAEKNGGPSTQLWSLHVGGQDMRRANSSPNPSSPTLSPAPNQLLCVASPTSPGGVLSPLSPTTPTRAADATTMAFKNREQRRKKLAKLHRLLGEKVPIELALCKPGSVSSLDSIEAPGSKRNGTGAKSIWERAKGHVQAPWHIYTRQHDEAGLEQARRDEFIVDVEPDRHVLAVLTPEASAGVGPTTSTSTSTQAAELKYLATARKLEDRFGALPPKNLFQTANIKPPPRIDDRTSSHSRASKISLSTSVSSVDSYRTSIASLRFLMEQDPEALDQIAVALHEDDEGEDGVISIERDPPAIPQEARPLPHQHVKAPSLDSDRVSPSEESAFDDETRSTIRAPGTASPLASPTGSIAYPQKDPFHRTPSATMGSVRKVNKLLNFFGTLRGEVWNRLLDELQLAIEGDEEIEKEDETTLLLEVQKLRTFKPVDGRGGVVAITTAG</sequence>
<dbReference type="EMBL" id="FQNC01000068">
    <property type="protein sequence ID" value="SGZ05983.1"/>
    <property type="molecule type" value="Genomic_DNA"/>
</dbReference>
<evidence type="ECO:0000313" key="3">
    <source>
        <dbReference type="Proteomes" id="UP000249464"/>
    </source>
</evidence>